<evidence type="ECO:0000313" key="2">
    <source>
        <dbReference type="EMBL" id="KAF6748877.1"/>
    </source>
</evidence>
<evidence type="ECO:0000256" key="1">
    <source>
        <dbReference type="SAM" id="MobiDB-lite"/>
    </source>
</evidence>
<protein>
    <submittedName>
        <fullName evidence="2">Uncharacterized protein</fullName>
    </submittedName>
</protein>
<comment type="caution">
    <text evidence="2">The sequence shown here is derived from an EMBL/GenBank/DDBJ whole genome shotgun (WGS) entry which is preliminary data.</text>
</comment>
<feature type="region of interest" description="Disordered" evidence="1">
    <location>
        <begin position="183"/>
        <end position="207"/>
    </location>
</feature>
<gene>
    <name evidence="2" type="ORF">DFP72DRAFT_915673</name>
</gene>
<sequence>MTRQENLVWRRITGRCNLRVVLYPPTILMDNDVGRVDFSFTAINEGVLDVRRLNHTTPILERSVQALLRDHSHRRMYSTNIAASTRGRRRRTFMVSSDVLASRSVHRKHATGRRCVDGGPMRLLRGGCITHEELRLPLLTRGLACHVRRAVHAGDLRHGMSAVRGRIAGLGRGNTAMIVRGSRVNDGESVVGTTPATSEQKEDRDTD</sequence>
<accession>A0A8H6M256</accession>
<name>A0A8H6M256_9AGAR</name>
<dbReference type="AlphaFoldDB" id="A0A8H6M256"/>
<evidence type="ECO:0000313" key="3">
    <source>
        <dbReference type="Proteomes" id="UP000521943"/>
    </source>
</evidence>
<proteinExistence type="predicted"/>
<reference evidence="2 3" key="1">
    <citation type="submission" date="2020-07" db="EMBL/GenBank/DDBJ databases">
        <title>Comparative genomics of pyrophilous fungi reveals a link between fire events and developmental genes.</title>
        <authorList>
            <consortium name="DOE Joint Genome Institute"/>
            <person name="Steindorff A.S."/>
            <person name="Carver A."/>
            <person name="Calhoun S."/>
            <person name="Stillman K."/>
            <person name="Liu H."/>
            <person name="Lipzen A."/>
            <person name="Pangilinan J."/>
            <person name="Labutti K."/>
            <person name="Bruns T.D."/>
            <person name="Grigoriev I.V."/>
        </authorList>
    </citation>
    <scope>NUCLEOTIDE SEQUENCE [LARGE SCALE GENOMIC DNA]</scope>
    <source>
        <strain evidence="2 3">CBS 144469</strain>
    </source>
</reference>
<dbReference type="EMBL" id="JACGCI010000068">
    <property type="protein sequence ID" value="KAF6748877.1"/>
    <property type="molecule type" value="Genomic_DNA"/>
</dbReference>
<dbReference type="Proteomes" id="UP000521943">
    <property type="component" value="Unassembled WGS sequence"/>
</dbReference>
<keyword evidence="3" id="KW-1185">Reference proteome</keyword>
<organism evidence="2 3">
    <name type="scientific">Ephemerocybe angulata</name>
    <dbReference type="NCBI Taxonomy" id="980116"/>
    <lineage>
        <taxon>Eukaryota</taxon>
        <taxon>Fungi</taxon>
        <taxon>Dikarya</taxon>
        <taxon>Basidiomycota</taxon>
        <taxon>Agaricomycotina</taxon>
        <taxon>Agaricomycetes</taxon>
        <taxon>Agaricomycetidae</taxon>
        <taxon>Agaricales</taxon>
        <taxon>Agaricineae</taxon>
        <taxon>Psathyrellaceae</taxon>
        <taxon>Ephemerocybe</taxon>
    </lineage>
</organism>